<dbReference type="STRING" id="138119.DSY4378"/>
<accession>Q24P75</accession>
<dbReference type="EMBL" id="AP008230">
    <property type="protein sequence ID" value="BAE86167.1"/>
    <property type="molecule type" value="Genomic_DNA"/>
</dbReference>
<dbReference type="PANTHER" id="PTHR38011:SF11">
    <property type="entry name" value="2,5-DIAMINO-6-RIBOSYLAMINO-4(3H)-PYRIMIDINONE 5'-PHOSPHATE REDUCTASE"/>
    <property type="match status" value="1"/>
</dbReference>
<name>Q24P75_DESHY</name>
<dbReference type="eggNOG" id="COG0262">
    <property type="taxonomic scope" value="Bacteria"/>
</dbReference>
<dbReference type="KEGG" id="dsy:DSY4378"/>
<dbReference type="GO" id="GO:0009231">
    <property type="term" value="P:riboflavin biosynthetic process"/>
    <property type="evidence" value="ECO:0007669"/>
    <property type="project" value="InterPro"/>
</dbReference>
<dbReference type="HOGENOM" id="CLU_043966_4_3_9"/>
<dbReference type="SUPFAM" id="SSF53597">
    <property type="entry name" value="Dihydrofolate reductase-like"/>
    <property type="match status" value="1"/>
</dbReference>
<protein>
    <recommendedName>
        <fullName evidence="1">Bacterial bifunctional deaminase-reductase C-terminal domain-containing protein</fullName>
    </recommendedName>
</protein>
<dbReference type="Gene3D" id="3.40.430.10">
    <property type="entry name" value="Dihydrofolate Reductase, subunit A"/>
    <property type="match status" value="1"/>
</dbReference>
<dbReference type="InterPro" id="IPR050765">
    <property type="entry name" value="Riboflavin_Biosynth_HTPR"/>
</dbReference>
<proteinExistence type="predicted"/>
<feature type="domain" description="Bacterial bifunctional deaminase-reductase C-terminal" evidence="1">
    <location>
        <begin position="25"/>
        <end position="184"/>
    </location>
</feature>
<dbReference type="PANTHER" id="PTHR38011">
    <property type="entry name" value="DIHYDROFOLATE REDUCTASE FAMILY PROTEIN (AFU_ORTHOLOGUE AFUA_8G06820)"/>
    <property type="match status" value="1"/>
</dbReference>
<reference evidence="2 3" key="1">
    <citation type="journal article" date="2006" name="J. Bacteriol.">
        <title>Complete genome sequence of the dehalorespiring bacterium Desulfitobacterium hafniense Y51 and comparison with Dehalococcoides ethenogenes 195.</title>
        <authorList>
            <person name="Nonaka H."/>
            <person name="Keresztes G."/>
            <person name="Shinoda Y."/>
            <person name="Ikenaga Y."/>
            <person name="Abe M."/>
            <person name="Naito K."/>
            <person name="Inatomi K."/>
            <person name="Furukawa K."/>
            <person name="Inui M."/>
            <person name="Yukawa H."/>
        </authorList>
    </citation>
    <scope>NUCLEOTIDE SEQUENCE [LARGE SCALE GENOMIC DNA]</scope>
    <source>
        <strain evidence="2 3">Y51</strain>
    </source>
</reference>
<organism evidence="2 3">
    <name type="scientific">Desulfitobacterium hafniense (strain Y51)</name>
    <dbReference type="NCBI Taxonomy" id="138119"/>
    <lineage>
        <taxon>Bacteria</taxon>
        <taxon>Bacillati</taxon>
        <taxon>Bacillota</taxon>
        <taxon>Clostridia</taxon>
        <taxon>Eubacteriales</taxon>
        <taxon>Desulfitobacteriaceae</taxon>
        <taxon>Desulfitobacterium</taxon>
    </lineage>
</organism>
<evidence type="ECO:0000313" key="3">
    <source>
        <dbReference type="Proteomes" id="UP000001946"/>
    </source>
</evidence>
<dbReference type="Proteomes" id="UP000001946">
    <property type="component" value="Chromosome"/>
</dbReference>
<gene>
    <name evidence="2" type="ordered locus">DSY4378</name>
</gene>
<dbReference type="AlphaFoldDB" id="Q24P75"/>
<evidence type="ECO:0000313" key="2">
    <source>
        <dbReference type="EMBL" id="BAE86167.1"/>
    </source>
</evidence>
<sequence length="202" mass="23011">MLDKTVSFSWTRVDQGGGYNWMRRVRYQVACSMDGYIAAPNDDFDWITPEPSFDFEALYAQFDTLLMGRRTYESVRAMGESFRGKQVIVVSRSLQPVDHPDVEIVSEGLEARVRELRAQPGRDIWLYGGGNLFSQLLAWNLVDTFEPAIIPILLGGGVQLLPPHGIRRRLELVRHRVYPSGMLLLEYEVQQAVEGTNEFSRG</sequence>
<dbReference type="InterPro" id="IPR002734">
    <property type="entry name" value="RibDG_C"/>
</dbReference>
<evidence type="ECO:0000259" key="1">
    <source>
        <dbReference type="Pfam" id="PF01872"/>
    </source>
</evidence>
<dbReference type="GO" id="GO:0008703">
    <property type="term" value="F:5-amino-6-(5-phosphoribosylamino)uracil reductase activity"/>
    <property type="evidence" value="ECO:0007669"/>
    <property type="project" value="InterPro"/>
</dbReference>
<dbReference type="Pfam" id="PF01872">
    <property type="entry name" value="RibD_C"/>
    <property type="match status" value="1"/>
</dbReference>
<dbReference type="InterPro" id="IPR024072">
    <property type="entry name" value="DHFR-like_dom_sf"/>
</dbReference>
<keyword evidence="3" id="KW-1185">Reference proteome</keyword>